<evidence type="ECO:0000313" key="13">
    <source>
        <dbReference type="Proteomes" id="UP000282438"/>
    </source>
</evidence>
<evidence type="ECO:0000313" key="12">
    <source>
        <dbReference type="EMBL" id="AZN35613.1"/>
    </source>
</evidence>
<dbReference type="GO" id="GO:0003774">
    <property type="term" value="F:cytoskeletal motor activity"/>
    <property type="evidence" value="ECO:0007669"/>
    <property type="project" value="InterPro"/>
</dbReference>
<comment type="similarity">
    <text evidence="3">Belongs to the FliH family.</text>
</comment>
<feature type="region of interest" description="Disordered" evidence="10">
    <location>
        <begin position="69"/>
        <end position="94"/>
    </location>
</feature>
<dbReference type="PANTHER" id="PTHR34982:SF1">
    <property type="entry name" value="FLAGELLAR ASSEMBLY PROTEIN FLIH"/>
    <property type="match status" value="1"/>
</dbReference>
<dbReference type="GO" id="GO:0005829">
    <property type="term" value="C:cytosol"/>
    <property type="evidence" value="ECO:0007669"/>
    <property type="project" value="TreeGrafter"/>
</dbReference>
<dbReference type="EMBL" id="CP034433">
    <property type="protein sequence ID" value="AZN35613.1"/>
    <property type="molecule type" value="Genomic_DNA"/>
</dbReference>
<evidence type="ECO:0000256" key="4">
    <source>
        <dbReference type="ARBA" id="ARBA00016507"/>
    </source>
</evidence>
<comment type="subcellular location">
    <subcellularLocation>
        <location evidence="2">Cytoplasm</location>
    </subcellularLocation>
</comment>
<evidence type="ECO:0000259" key="11">
    <source>
        <dbReference type="Pfam" id="PF02108"/>
    </source>
</evidence>
<keyword evidence="9" id="KW-1006">Bacterial flagellum protein export</keyword>
<evidence type="ECO:0000256" key="2">
    <source>
        <dbReference type="ARBA" id="ARBA00004496"/>
    </source>
</evidence>
<evidence type="ECO:0000256" key="7">
    <source>
        <dbReference type="ARBA" id="ARBA00022795"/>
    </source>
</evidence>
<dbReference type="KEGG" id="iod:EJO50_03390"/>
<evidence type="ECO:0000256" key="5">
    <source>
        <dbReference type="ARBA" id="ARBA00022448"/>
    </source>
</evidence>
<keyword evidence="8" id="KW-0653">Protein transport</keyword>
<keyword evidence="6" id="KW-0963">Cytoplasm</keyword>
<dbReference type="AlphaFoldDB" id="A0A3S8ZQ64"/>
<keyword evidence="12" id="KW-0282">Flagellum</keyword>
<proteinExistence type="inferred from homology"/>
<dbReference type="GO" id="GO:0044781">
    <property type="term" value="P:bacterial-type flagellum organization"/>
    <property type="evidence" value="ECO:0007669"/>
    <property type="project" value="UniProtKB-KW"/>
</dbReference>
<evidence type="ECO:0000256" key="6">
    <source>
        <dbReference type="ARBA" id="ARBA00022490"/>
    </source>
</evidence>
<feature type="domain" description="Flagellar assembly protein FliH/Type III secretion system HrpE" evidence="11">
    <location>
        <begin position="134"/>
        <end position="259"/>
    </location>
</feature>
<reference evidence="12 13" key="1">
    <citation type="submission" date="2018-12" db="EMBL/GenBank/DDBJ databases">
        <title>Complete genome sequence of Iodobacter sp. H11R3.</title>
        <authorList>
            <person name="Bae J.-W."/>
        </authorList>
    </citation>
    <scope>NUCLEOTIDE SEQUENCE [LARGE SCALE GENOMIC DNA]</scope>
    <source>
        <strain evidence="12 13">H11R3</strain>
    </source>
</reference>
<evidence type="ECO:0000256" key="3">
    <source>
        <dbReference type="ARBA" id="ARBA00006602"/>
    </source>
</evidence>
<sequence>MQGVPVFVIHTLLCLETVVFRGVKMSSLSVIPRGQLSAWEKWELGSLNEAEAEAAALGEESLVPLDQTPDLSLAEDNTGPDAEEDLAPLPTESIDVPDADVAFPTAEEIEAIVQRAQSEGFEAGLEAGRLMAEDETNRLRLVLASVESTLKKAEATLSNEVLDLAVAIARQMVRDELQHAPERLLPLLREVLASLPAARSPSRVFLNPDDLLAVEGMLGGDFPADTWRLLPDSQLETGGCRIETPDSAVDLSLPVRWGNILRVLGRHGRADLGWGESEEHAGPPSSFAAENSESLFELSSAEGVPEPIAAPTVAPALSPEEAVPSGENIAASDSQLSAESGHHD</sequence>
<organism evidence="12 13">
    <name type="scientific">Iodobacter ciconiae</name>
    <dbReference type="NCBI Taxonomy" id="2496266"/>
    <lineage>
        <taxon>Bacteria</taxon>
        <taxon>Pseudomonadati</taxon>
        <taxon>Pseudomonadota</taxon>
        <taxon>Betaproteobacteria</taxon>
        <taxon>Neisseriales</taxon>
        <taxon>Chitinibacteraceae</taxon>
        <taxon>Iodobacter</taxon>
    </lineage>
</organism>
<dbReference type="OrthoDB" id="5296952at2"/>
<dbReference type="InterPro" id="IPR051472">
    <property type="entry name" value="T3SS_Stator/FliH"/>
</dbReference>
<dbReference type="Pfam" id="PF02108">
    <property type="entry name" value="FliH"/>
    <property type="match status" value="1"/>
</dbReference>
<keyword evidence="12" id="KW-0969">Cilium</keyword>
<gene>
    <name evidence="12" type="ORF">EJO50_03390</name>
</gene>
<dbReference type="GO" id="GO:0009288">
    <property type="term" value="C:bacterial-type flagellum"/>
    <property type="evidence" value="ECO:0007669"/>
    <property type="project" value="InterPro"/>
</dbReference>
<comment type="function">
    <text evidence="1">Needed for flagellar regrowth and assembly.</text>
</comment>
<keyword evidence="13" id="KW-1185">Reference proteome</keyword>
<keyword evidence="5" id="KW-0813">Transport</keyword>
<keyword evidence="12" id="KW-0966">Cell projection</keyword>
<feature type="region of interest" description="Disordered" evidence="10">
    <location>
        <begin position="275"/>
        <end position="344"/>
    </location>
</feature>
<protein>
    <recommendedName>
        <fullName evidence="4">Flagellar assembly protein FliH</fullName>
    </recommendedName>
</protein>
<dbReference type="PANTHER" id="PTHR34982">
    <property type="entry name" value="YOP PROTEINS TRANSLOCATION PROTEIN L"/>
    <property type="match status" value="1"/>
</dbReference>
<keyword evidence="7" id="KW-1005">Bacterial flagellum biogenesis</keyword>
<evidence type="ECO:0000256" key="1">
    <source>
        <dbReference type="ARBA" id="ARBA00003041"/>
    </source>
</evidence>
<dbReference type="GO" id="GO:0071973">
    <property type="term" value="P:bacterial-type flagellum-dependent cell motility"/>
    <property type="evidence" value="ECO:0007669"/>
    <property type="project" value="InterPro"/>
</dbReference>
<dbReference type="InterPro" id="IPR000563">
    <property type="entry name" value="Flag_FliH"/>
</dbReference>
<evidence type="ECO:0000256" key="8">
    <source>
        <dbReference type="ARBA" id="ARBA00022927"/>
    </source>
</evidence>
<dbReference type="GO" id="GO:0015031">
    <property type="term" value="P:protein transport"/>
    <property type="evidence" value="ECO:0007669"/>
    <property type="project" value="UniProtKB-KW"/>
</dbReference>
<dbReference type="InterPro" id="IPR018035">
    <property type="entry name" value="Flagellar_FliH/T3SS_HrpE"/>
</dbReference>
<dbReference type="Proteomes" id="UP000282438">
    <property type="component" value="Chromosome"/>
</dbReference>
<name>A0A3S8ZQ64_9NEIS</name>
<accession>A0A3S8ZQ64</accession>
<evidence type="ECO:0000256" key="10">
    <source>
        <dbReference type="SAM" id="MobiDB-lite"/>
    </source>
</evidence>
<dbReference type="PRINTS" id="PR01003">
    <property type="entry name" value="FLGFLIH"/>
</dbReference>
<evidence type="ECO:0000256" key="9">
    <source>
        <dbReference type="ARBA" id="ARBA00023225"/>
    </source>
</evidence>